<dbReference type="GO" id="GO:0005737">
    <property type="term" value="C:cytoplasm"/>
    <property type="evidence" value="ECO:0007669"/>
    <property type="project" value="UniProtKB-SubCell"/>
</dbReference>
<dbReference type="OrthoDB" id="9809047at2"/>
<dbReference type="Gene3D" id="3.30.1340.10">
    <property type="entry name" value="HPr-like"/>
    <property type="match status" value="1"/>
</dbReference>
<dbReference type="STRING" id="474960.SAMN05216180_2032"/>
<proteinExistence type="predicted"/>
<dbReference type="NCBIfam" id="TIGR01003">
    <property type="entry name" value="PTS_HPr_family"/>
    <property type="match status" value="1"/>
</dbReference>
<keyword evidence="3" id="KW-0598">Phosphotransferase system</keyword>
<dbReference type="PANTHER" id="PTHR33705:SF2">
    <property type="entry name" value="PHOSPHOCARRIER PROTEIN NPR"/>
    <property type="match status" value="1"/>
</dbReference>
<dbReference type="SUPFAM" id="SSF55594">
    <property type="entry name" value="HPr-like"/>
    <property type="match status" value="1"/>
</dbReference>
<dbReference type="PANTHER" id="PTHR33705">
    <property type="entry name" value="PHOSPHOCARRIER PROTEIN HPR"/>
    <property type="match status" value="1"/>
</dbReference>
<dbReference type="InterPro" id="IPR050399">
    <property type="entry name" value="HPr"/>
</dbReference>
<dbReference type="CDD" id="cd00367">
    <property type="entry name" value="PTS-HPr_like"/>
    <property type="match status" value="1"/>
</dbReference>
<dbReference type="EMBL" id="FOCG01000001">
    <property type="protein sequence ID" value="SEM84827.1"/>
    <property type="molecule type" value="Genomic_DNA"/>
</dbReference>
<dbReference type="AlphaFoldDB" id="A0A1H8BSH1"/>
<name>A0A1H8BSH1_9FIRM</name>
<dbReference type="InterPro" id="IPR000032">
    <property type="entry name" value="HPr-like"/>
</dbReference>
<evidence type="ECO:0000256" key="2">
    <source>
        <dbReference type="ARBA" id="ARBA00022490"/>
    </source>
</evidence>
<dbReference type="Proteomes" id="UP000199158">
    <property type="component" value="Unassembled WGS sequence"/>
</dbReference>
<feature type="domain" description="HPr" evidence="4">
    <location>
        <begin position="1"/>
        <end position="85"/>
    </location>
</feature>
<dbReference type="PRINTS" id="PR00107">
    <property type="entry name" value="PHOSPHOCPHPR"/>
</dbReference>
<evidence type="ECO:0000313" key="6">
    <source>
        <dbReference type="Proteomes" id="UP000199158"/>
    </source>
</evidence>
<dbReference type="Pfam" id="PF00381">
    <property type="entry name" value="PTS-HPr"/>
    <property type="match status" value="1"/>
</dbReference>
<accession>A0A1H8BSH1</accession>
<keyword evidence="2" id="KW-0963">Cytoplasm</keyword>
<protein>
    <submittedName>
        <fullName evidence="5">Phosphocarrier protein</fullName>
    </submittedName>
</protein>
<dbReference type="InterPro" id="IPR035895">
    <property type="entry name" value="HPr-like_sf"/>
</dbReference>
<gene>
    <name evidence="5" type="ORF">SAMN05216180_2032</name>
</gene>
<organism evidence="5 6">
    <name type="scientific">Hydrogenoanaerobacterium saccharovorans</name>
    <dbReference type="NCBI Taxonomy" id="474960"/>
    <lineage>
        <taxon>Bacteria</taxon>
        <taxon>Bacillati</taxon>
        <taxon>Bacillota</taxon>
        <taxon>Clostridia</taxon>
        <taxon>Eubacteriales</taxon>
        <taxon>Oscillospiraceae</taxon>
        <taxon>Hydrogenoanaerobacterium</taxon>
    </lineage>
</organism>
<evidence type="ECO:0000256" key="3">
    <source>
        <dbReference type="ARBA" id="ARBA00022683"/>
    </source>
</evidence>
<dbReference type="RefSeq" id="WP_092754155.1">
    <property type="nucleotide sequence ID" value="NZ_FOCG01000001.1"/>
</dbReference>
<reference evidence="5 6" key="1">
    <citation type="submission" date="2016-10" db="EMBL/GenBank/DDBJ databases">
        <authorList>
            <person name="de Groot N.N."/>
        </authorList>
    </citation>
    <scope>NUCLEOTIDE SEQUENCE [LARGE SCALE GENOMIC DNA]</scope>
    <source>
        <strain evidence="5 6">CGMCC 1.5070</strain>
    </source>
</reference>
<comment type="subcellular location">
    <subcellularLocation>
        <location evidence="1">Cytoplasm</location>
    </subcellularLocation>
</comment>
<sequence length="85" mass="9479">MVSFDYTIKEPMGLHARPAGFLVKKLKSAPCKVSVICGERTADAKKIFSLMSIAVKCGETVTVKFEGDNEQTVMDEVHCFFEQNF</sequence>
<evidence type="ECO:0000259" key="4">
    <source>
        <dbReference type="PROSITE" id="PS51350"/>
    </source>
</evidence>
<evidence type="ECO:0000256" key="1">
    <source>
        <dbReference type="ARBA" id="ARBA00004496"/>
    </source>
</evidence>
<dbReference type="PROSITE" id="PS51350">
    <property type="entry name" value="PTS_HPR_DOM"/>
    <property type="match status" value="1"/>
</dbReference>
<dbReference type="GO" id="GO:0009401">
    <property type="term" value="P:phosphoenolpyruvate-dependent sugar phosphotransferase system"/>
    <property type="evidence" value="ECO:0007669"/>
    <property type="project" value="UniProtKB-KW"/>
</dbReference>
<evidence type="ECO:0000313" key="5">
    <source>
        <dbReference type="EMBL" id="SEM84827.1"/>
    </source>
</evidence>
<keyword evidence="6" id="KW-1185">Reference proteome</keyword>